<keyword evidence="2" id="KW-0560">Oxidoreductase</keyword>
<sequence>MTDSRSAVPRHVSQFKRTGPEWIREATKLYPAGVAAICAMVDGQPVGFVATSFTVGISFEPPLVLFAVQNSSRTWPLLRDRQHLGVSALAADQMPAVYQLASRSRDRFAGLSIAQTDTGALFIDGAALWLECHVETSTPAGDHEVVILHVEGAASGEPRTPLIQHGPRLWTLAEPLQR</sequence>
<dbReference type="OrthoDB" id="9792858at2"/>
<feature type="domain" description="Flavin reductase like" evidence="3">
    <location>
        <begin position="29"/>
        <end position="171"/>
    </location>
</feature>
<dbReference type="InterPro" id="IPR002563">
    <property type="entry name" value="Flavin_Rdtase-like_dom"/>
</dbReference>
<evidence type="ECO:0000313" key="5">
    <source>
        <dbReference type="Proteomes" id="UP000198959"/>
    </source>
</evidence>
<proteinExistence type="inferred from homology"/>
<organism evidence="4 5">
    <name type="scientific">Micromonospora pallida</name>
    <dbReference type="NCBI Taxonomy" id="145854"/>
    <lineage>
        <taxon>Bacteria</taxon>
        <taxon>Bacillati</taxon>
        <taxon>Actinomycetota</taxon>
        <taxon>Actinomycetes</taxon>
        <taxon>Micromonosporales</taxon>
        <taxon>Micromonosporaceae</taxon>
        <taxon>Micromonospora</taxon>
    </lineage>
</organism>
<dbReference type="EMBL" id="FMHW01000002">
    <property type="protein sequence ID" value="SCL28164.1"/>
    <property type="molecule type" value="Genomic_DNA"/>
</dbReference>
<dbReference type="Gene3D" id="2.30.110.10">
    <property type="entry name" value="Electron Transport, Fmn-binding Protein, Chain A"/>
    <property type="match status" value="1"/>
</dbReference>
<dbReference type="SMART" id="SM00903">
    <property type="entry name" value="Flavin_Reduct"/>
    <property type="match status" value="1"/>
</dbReference>
<gene>
    <name evidence="4" type="ORF">GA0074692_2484</name>
</gene>
<dbReference type="PANTHER" id="PTHR30466:SF11">
    <property type="entry name" value="FLAVIN-DEPENDENT MONOOXYGENASE, REDUCTASE SUBUNIT HSAB"/>
    <property type="match status" value="1"/>
</dbReference>
<reference evidence="5" key="1">
    <citation type="submission" date="2016-06" db="EMBL/GenBank/DDBJ databases">
        <authorList>
            <person name="Varghese N."/>
            <person name="Submissions Spin"/>
        </authorList>
    </citation>
    <scope>NUCLEOTIDE SEQUENCE [LARGE SCALE GENOMIC DNA]</scope>
    <source>
        <strain evidence="5">DSM 43817</strain>
    </source>
</reference>
<comment type="similarity">
    <text evidence="1">Belongs to the non-flavoprotein flavin reductase family.</text>
</comment>
<dbReference type="GO" id="GO:0010181">
    <property type="term" value="F:FMN binding"/>
    <property type="evidence" value="ECO:0007669"/>
    <property type="project" value="InterPro"/>
</dbReference>
<evidence type="ECO:0000259" key="3">
    <source>
        <dbReference type="SMART" id="SM00903"/>
    </source>
</evidence>
<name>A0A1C6SFC0_9ACTN</name>
<dbReference type="InterPro" id="IPR050268">
    <property type="entry name" value="NADH-dep_flavin_reductase"/>
</dbReference>
<evidence type="ECO:0000313" key="4">
    <source>
        <dbReference type="EMBL" id="SCL28164.1"/>
    </source>
</evidence>
<dbReference type="STRING" id="145854.GA0074692_2484"/>
<accession>A0A1C6SFC0</accession>
<keyword evidence="5" id="KW-1185">Reference proteome</keyword>
<dbReference type="GO" id="GO:0042602">
    <property type="term" value="F:riboflavin reductase (NADPH) activity"/>
    <property type="evidence" value="ECO:0007669"/>
    <property type="project" value="TreeGrafter"/>
</dbReference>
<dbReference type="RefSeq" id="WP_091643510.1">
    <property type="nucleotide sequence ID" value="NZ_FMHW01000002.1"/>
</dbReference>
<dbReference type="Pfam" id="PF01613">
    <property type="entry name" value="Flavin_Reduct"/>
    <property type="match status" value="1"/>
</dbReference>
<dbReference type="SUPFAM" id="SSF50475">
    <property type="entry name" value="FMN-binding split barrel"/>
    <property type="match status" value="1"/>
</dbReference>
<evidence type="ECO:0000256" key="1">
    <source>
        <dbReference type="ARBA" id="ARBA00008898"/>
    </source>
</evidence>
<dbReference type="AlphaFoldDB" id="A0A1C6SFC0"/>
<dbReference type="InterPro" id="IPR012349">
    <property type="entry name" value="Split_barrel_FMN-bd"/>
</dbReference>
<dbReference type="Proteomes" id="UP000198959">
    <property type="component" value="Unassembled WGS sequence"/>
</dbReference>
<protein>
    <submittedName>
        <fullName evidence="4">NADH-FMN oxidoreductase RutF, flavin reductase (DIM6/NTAB) family</fullName>
    </submittedName>
</protein>
<evidence type="ECO:0000256" key="2">
    <source>
        <dbReference type="ARBA" id="ARBA00023002"/>
    </source>
</evidence>
<dbReference type="PANTHER" id="PTHR30466">
    <property type="entry name" value="FLAVIN REDUCTASE"/>
    <property type="match status" value="1"/>
</dbReference>